<dbReference type="InterPro" id="IPR037138">
    <property type="entry name" value="His_deacetylse_dom_sf"/>
</dbReference>
<dbReference type="AlphaFoldDB" id="A0AAW1QY71"/>
<feature type="region of interest" description="Disordered" evidence="2">
    <location>
        <begin position="550"/>
        <end position="569"/>
    </location>
</feature>
<organism evidence="4 5">
    <name type="scientific">Elliptochloris bilobata</name>
    <dbReference type="NCBI Taxonomy" id="381761"/>
    <lineage>
        <taxon>Eukaryota</taxon>
        <taxon>Viridiplantae</taxon>
        <taxon>Chlorophyta</taxon>
        <taxon>core chlorophytes</taxon>
        <taxon>Trebouxiophyceae</taxon>
        <taxon>Trebouxiophyceae incertae sedis</taxon>
        <taxon>Elliptochloris clade</taxon>
        <taxon>Elliptochloris</taxon>
    </lineage>
</organism>
<feature type="compositionally biased region" description="Low complexity" evidence="2">
    <location>
        <begin position="748"/>
        <end position="757"/>
    </location>
</feature>
<sequence length="873" mass="90684">MASESLFKACGRPAAVPGVRKGCADLGAWTTAGQLPLVYSETYNIRCLGLERFHPFDSTKFVKVVQGLLDEGLVSRNQFVEPREASRETLLDVHTPKYLEWLHGSKCKVATVLEMQPIVVLPNWLIQRLFVRPARFHAAGTMLAAALAVEHGWAINVGGGQHHAYWEDASDGGWCLYSDLTLALRRVRKASGGAVQKVMIIDLDVHQGNGHERDKLHFQDADTFILDAYNSDIWPADSKAKAAIGVEMAFPCRTADETYLPALADALKRALQHFAPDLILYNAGTDILDGDPLGSCSVSAGGVVARDEMVFNAALSRRVPIAMALSGGYARDGHRVITQSIANLLRVFRLGTMIRTMARGTDVHALEGDEGLELPSVREDLRRFFLPQLYAAPAEEKEKKEKEEPAAHEALPNIEDPAAAAQPAPVTDAAEHKPEVFAKQVAQVTAAAASEPAPVQRAADMLNKVAPAGKDAAPAPAKGKWWTRSPSEPRSRKEATAPAKPPQRFSFANSKRVAAAPMPASALPLGESREAKPTVDASPAPAAELALEARAAPAEAADAAATDPTPAVEPADAEAVVAPGQSAPAEGAIDVAAKGHMAETEHEAMVTVAETPTDEGPAAGVAAEVEAALAPAADPHPTTLPAADPVPAPPTAKPAADEPVAGKQPAAAVAAGAGVMGNALPAVPEADEAAVQADTPAAAPAVENEAADKPHGAAVVDAKAHEAAPANVKSGAVHEEGHVDTEERDGAAAEQDAAPEAEGGGAGILDPNPGFEPAAEEYNTASEGGDMDAAVADAHAHAPAANGAETEAIKEEAMGEEGVPAVKGTAAPAPEALKAALPPPEPLVWRKPGSKPGVTKRRSCLSALLPCLRPATA</sequence>
<evidence type="ECO:0000256" key="2">
    <source>
        <dbReference type="SAM" id="MobiDB-lite"/>
    </source>
</evidence>
<evidence type="ECO:0000256" key="1">
    <source>
        <dbReference type="ARBA" id="ARBA00022801"/>
    </source>
</evidence>
<feature type="compositionally biased region" description="Low complexity" evidence="2">
    <location>
        <begin position="417"/>
        <end position="428"/>
    </location>
</feature>
<feature type="region of interest" description="Disordered" evidence="2">
    <location>
        <begin position="394"/>
        <end position="430"/>
    </location>
</feature>
<dbReference type="Pfam" id="PF00850">
    <property type="entry name" value="Hist_deacetyl"/>
    <property type="match status" value="1"/>
</dbReference>
<dbReference type="SUPFAM" id="SSF52768">
    <property type="entry name" value="Arginase/deacetylase"/>
    <property type="match status" value="1"/>
</dbReference>
<evidence type="ECO:0000313" key="4">
    <source>
        <dbReference type="EMBL" id="KAK9826405.1"/>
    </source>
</evidence>
<feature type="region of interest" description="Disordered" evidence="2">
    <location>
        <begin position="833"/>
        <end position="856"/>
    </location>
</feature>
<comment type="caution">
    <text evidence="4">The sequence shown here is derived from an EMBL/GenBank/DDBJ whole genome shotgun (WGS) entry which is preliminary data.</text>
</comment>
<feature type="compositionally biased region" description="Low complexity" evidence="2">
    <location>
        <begin position="634"/>
        <end position="643"/>
    </location>
</feature>
<feature type="region of interest" description="Disordered" evidence="2">
    <location>
        <begin position="468"/>
        <end position="513"/>
    </location>
</feature>
<dbReference type="InterPro" id="IPR023696">
    <property type="entry name" value="Ureohydrolase_dom_sf"/>
</dbReference>
<dbReference type="GO" id="GO:0004407">
    <property type="term" value="F:histone deacetylase activity"/>
    <property type="evidence" value="ECO:0007669"/>
    <property type="project" value="InterPro"/>
</dbReference>
<dbReference type="PANTHER" id="PTHR10625:SF23">
    <property type="entry name" value="HISTONE DEACETYLASE 11"/>
    <property type="match status" value="1"/>
</dbReference>
<feature type="compositionally biased region" description="Low complexity" evidence="2">
    <location>
        <begin position="468"/>
        <end position="480"/>
    </location>
</feature>
<dbReference type="GO" id="GO:0016787">
    <property type="term" value="F:hydrolase activity"/>
    <property type="evidence" value="ECO:0007669"/>
    <property type="project" value="UniProtKB-KW"/>
</dbReference>
<accession>A0AAW1QY71</accession>
<dbReference type="InterPro" id="IPR023801">
    <property type="entry name" value="His_deacetylse_dom"/>
</dbReference>
<keyword evidence="1" id="KW-0378">Hydrolase</keyword>
<feature type="region of interest" description="Disordered" evidence="2">
    <location>
        <begin position="634"/>
        <end position="663"/>
    </location>
</feature>
<feature type="compositionally biased region" description="Low complexity" evidence="2">
    <location>
        <begin position="689"/>
        <end position="704"/>
    </location>
</feature>
<feature type="compositionally biased region" description="Basic and acidic residues" evidence="2">
    <location>
        <begin position="394"/>
        <end position="407"/>
    </location>
</feature>
<dbReference type="InterPro" id="IPR000286">
    <property type="entry name" value="HDACs"/>
</dbReference>
<proteinExistence type="predicted"/>
<keyword evidence="5" id="KW-1185">Reference proteome</keyword>
<evidence type="ECO:0000259" key="3">
    <source>
        <dbReference type="Pfam" id="PF00850"/>
    </source>
</evidence>
<dbReference type="InterPro" id="IPR044150">
    <property type="entry name" value="HDAC_classIV"/>
</dbReference>
<dbReference type="PANTHER" id="PTHR10625">
    <property type="entry name" value="HISTONE DEACETYLASE HDAC1-RELATED"/>
    <property type="match status" value="1"/>
</dbReference>
<name>A0AAW1QY71_9CHLO</name>
<feature type="region of interest" description="Disordered" evidence="2">
    <location>
        <begin position="686"/>
        <end position="781"/>
    </location>
</feature>
<dbReference type="CDD" id="cd09993">
    <property type="entry name" value="HDAC_classIV"/>
    <property type="match status" value="1"/>
</dbReference>
<evidence type="ECO:0000313" key="5">
    <source>
        <dbReference type="Proteomes" id="UP001445335"/>
    </source>
</evidence>
<gene>
    <name evidence="4" type="ORF">WJX81_000560</name>
</gene>
<dbReference type="PRINTS" id="PR01270">
    <property type="entry name" value="HDASUPER"/>
</dbReference>
<dbReference type="GO" id="GO:0040029">
    <property type="term" value="P:epigenetic regulation of gene expression"/>
    <property type="evidence" value="ECO:0007669"/>
    <property type="project" value="TreeGrafter"/>
</dbReference>
<dbReference type="Gene3D" id="3.40.800.20">
    <property type="entry name" value="Histone deacetylase domain"/>
    <property type="match status" value="1"/>
</dbReference>
<dbReference type="EMBL" id="JALJOU010000065">
    <property type="protein sequence ID" value="KAK9826405.1"/>
    <property type="molecule type" value="Genomic_DNA"/>
</dbReference>
<dbReference type="Proteomes" id="UP001445335">
    <property type="component" value="Unassembled WGS sequence"/>
</dbReference>
<dbReference type="GO" id="GO:0000118">
    <property type="term" value="C:histone deacetylase complex"/>
    <property type="evidence" value="ECO:0007669"/>
    <property type="project" value="TreeGrafter"/>
</dbReference>
<feature type="domain" description="Histone deacetylase" evidence="3">
    <location>
        <begin position="54"/>
        <end position="340"/>
    </location>
</feature>
<protein>
    <recommendedName>
        <fullName evidence="3">Histone deacetylase domain-containing protein</fullName>
    </recommendedName>
</protein>
<feature type="compositionally biased region" description="Basic and acidic residues" evidence="2">
    <location>
        <begin position="732"/>
        <end position="747"/>
    </location>
</feature>
<reference evidence="4 5" key="1">
    <citation type="journal article" date="2024" name="Nat. Commun.">
        <title>Phylogenomics reveals the evolutionary origins of lichenization in chlorophyte algae.</title>
        <authorList>
            <person name="Puginier C."/>
            <person name="Libourel C."/>
            <person name="Otte J."/>
            <person name="Skaloud P."/>
            <person name="Haon M."/>
            <person name="Grisel S."/>
            <person name="Petersen M."/>
            <person name="Berrin J.G."/>
            <person name="Delaux P.M."/>
            <person name="Dal Grande F."/>
            <person name="Keller J."/>
        </authorList>
    </citation>
    <scope>NUCLEOTIDE SEQUENCE [LARGE SCALE GENOMIC DNA]</scope>
    <source>
        <strain evidence="4 5">SAG 245.80</strain>
    </source>
</reference>